<protein>
    <submittedName>
        <fullName evidence="2">MazG nucleotide pyrophosphohydrolase domain</fullName>
    </submittedName>
</protein>
<dbReference type="Pfam" id="PF03819">
    <property type="entry name" value="MazG"/>
    <property type="match status" value="1"/>
</dbReference>
<dbReference type="EMBL" id="CVRQ01000007">
    <property type="protein sequence ID" value="CRL32819.1"/>
    <property type="molecule type" value="Genomic_DNA"/>
</dbReference>
<feature type="domain" description="NTP pyrophosphohydrolase MazG-like" evidence="1">
    <location>
        <begin position="23"/>
        <end position="84"/>
    </location>
</feature>
<accession>A0A0M6WDJ5</accession>
<dbReference type="SUPFAM" id="SSF101386">
    <property type="entry name" value="all-alpha NTP pyrophosphatases"/>
    <property type="match status" value="1"/>
</dbReference>
<proteinExistence type="predicted"/>
<dbReference type="Gene3D" id="1.10.287.1080">
    <property type="entry name" value="MazG-like"/>
    <property type="match status" value="1"/>
</dbReference>
<evidence type="ECO:0000259" key="1">
    <source>
        <dbReference type="Pfam" id="PF03819"/>
    </source>
</evidence>
<keyword evidence="3" id="KW-1185">Reference proteome</keyword>
<dbReference type="Proteomes" id="UP000049472">
    <property type="component" value="Unassembled WGS sequence"/>
</dbReference>
<dbReference type="GO" id="GO:0016787">
    <property type="term" value="F:hydrolase activity"/>
    <property type="evidence" value="ECO:0007669"/>
    <property type="project" value="UniProtKB-KW"/>
</dbReference>
<reference evidence="3" key="1">
    <citation type="submission" date="2015-05" db="EMBL/GenBank/DDBJ databases">
        <authorList>
            <consortium name="Pathogen Informatics"/>
        </authorList>
    </citation>
    <scope>NUCLEOTIDE SEQUENCE [LARGE SCALE GENOMIC DNA]</scope>
    <source>
        <strain evidence="3">T1-815</strain>
    </source>
</reference>
<dbReference type="RefSeq" id="WP_055060988.1">
    <property type="nucleotide sequence ID" value="NZ_CVRQ01000007.1"/>
</dbReference>
<dbReference type="InterPro" id="IPR004518">
    <property type="entry name" value="MazG-like_dom"/>
</dbReference>
<keyword evidence="2" id="KW-0378">Hydrolase</keyword>
<name>A0A0M6WDJ5_9FIRM</name>
<gene>
    <name evidence="2" type="ORF">T1815_04541</name>
</gene>
<organism evidence="2 3">
    <name type="scientific">Agathobacter rectalis</name>
    <dbReference type="NCBI Taxonomy" id="39491"/>
    <lineage>
        <taxon>Bacteria</taxon>
        <taxon>Bacillati</taxon>
        <taxon>Bacillota</taxon>
        <taxon>Clostridia</taxon>
        <taxon>Lachnospirales</taxon>
        <taxon>Lachnospiraceae</taxon>
        <taxon>Agathobacter</taxon>
    </lineage>
</organism>
<evidence type="ECO:0000313" key="2">
    <source>
        <dbReference type="EMBL" id="CRL32819.1"/>
    </source>
</evidence>
<evidence type="ECO:0000313" key="3">
    <source>
        <dbReference type="Proteomes" id="UP000049472"/>
    </source>
</evidence>
<sequence length="115" mass="12946">MNVTIAELESYLLDHYENGGIDESLFMKLVEEIGEVAEVLNKKAERKKSDSEDLQSQLGNELADVIHYAVAIAALNGLDMTQFIIEKDKTASVKYHHRTNLEEFVIDSRSKTANC</sequence>
<dbReference type="AlphaFoldDB" id="A0A0M6WDJ5"/>